<name>A0A0W0RQ01_LEGBO</name>
<evidence type="ECO:0000313" key="1">
    <source>
        <dbReference type="EMBL" id="KTC73135.1"/>
    </source>
</evidence>
<dbReference type="EMBL" id="LNXU01000019">
    <property type="protein sequence ID" value="KTC73135.1"/>
    <property type="molecule type" value="Genomic_DNA"/>
</dbReference>
<dbReference type="AlphaFoldDB" id="A0A0W0RQ01"/>
<comment type="caution">
    <text evidence="1">The sequence shown here is derived from an EMBL/GenBank/DDBJ whole genome shotgun (WGS) entry which is preliminary data.</text>
</comment>
<reference evidence="1 2" key="1">
    <citation type="submission" date="2015-11" db="EMBL/GenBank/DDBJ databases">
        <title>Genomic analysis of 38 Legionella species identifies large and diverse effector repertoires.</title>
        <authorList>
            <person name="Burstein D."/>
            <person name="Amaro F."/>
            <person name="Zusman T."/>
            <person name="Lifshitz Z."/>
            <person name="Cohen O."/>
            <person name="Gilbert J.A."/>
            <person name="Pupko T."/>
            <person name="Shuman H.A."/>
            <person name="Segal G."/>
        </authorList>
    </citation>
    <scope>NUCLEOTIDE SEQUENCE [LARGE SCALE GENOMIC DNA]</scope>
    <source>
        <strain evidence="1 2">WIGA</strain>
    </source>
</reference>
<keyword evidence="2" id="KW-1185">Reference proteome</keyword>
<evidence type="ECO:0000313" key="2">
    <source>
        <dbReference type="Proteomes" id="UP000054695"/>
    </source>
</evidence>
<protein>
    <submittedName>
        <fullName evidence="1">Uncharacterized protein</fullName>
    </submittedName>
</protein>
<proteinExistence type="predicted"/>
<dbReference type="RefSeq" id="WP_058459432.1">
    <property type="nucleotide sequence ID" value="NZ_CAAAIY010000022.1"/>
</dbReference>
<accession>A0A0W0RQ01</accession>
<sequence length="69" mass="7477">MMIVGEQGINGECIAVQVIDKILSSTEHNLVTLSEILGISLKKLVLKKGFSNDEILMIVNLGSLINKIP</sequence>
<gene>
    <name evidence="1" type="ORF">Lboz_1781</name>
</gene>
<dbReference type="OrthoDB" id="5646603at2"/>
<dbReference type="Proteomes" id="UP000054695">
    <property type="component" value="Unassembled WGS sequence"/>
</dbReference>
<organism evidence="1 2">
    <name type="scientific">Legionella bozemanae</name>
    <name type="common">Fluoribacter bozemanae</name>
    <dbReference type="NCBI Taxonomy" id="447"/>
    <lineage>
        <taxon>Bacteria</taxon>
        <taxon>Pseudomonadati</taxon>
        <taxon>Pseudomonadota</taxon>
        <taxon>Gammaproteobacteria</taxon>
        <taxon>Legionellales</taxon>
        <taxon>Legionellaceae</taxon>
        <taxon>Legionella</taxon>
    </lineage>
</organism>